<feature type="compositionally biased region" description="Pro residues" evidence="5">
    <location>
        <begin position="32"/>
        <end position="45"/>
    </location>
</feature>
<keyword evidence="3 6" id="KW-1133">Transmembrane helix</keyword>
<dbReference type="EMBL" id="BAABGL010000018">
    <property type="protein sequence ID" value="GAA4393743.1"/>
    <property type="molecule type" value="Genomic_DNA"/>
</dbReference>
<evidence type="ECO:0000256" key="2">
    <source>
        <dbReference type="ARBA" id="ARBA00022692"/>
    </source>
</evidence>
<organism evidence="7 8">
    <name type="scientific">Brevibacterium pityocampae</name>
    <dbReference type="NCBI Taxonomy" id="506594"/>
    <lineage>
        <taxon>Bacteria</taxon>
        <taxon>Bacillati</taxon>
        <taxon>Actinomycetota</taxon>
        <taxon>Actinomycetes</taxon>
        <taxon>Micrococcales</taxon>
        <taxon>Brevibacteriaceae</taxon>
        <taxon>Brevibacterium</taxon>
    </lineage>
</organism>
<evidence type="ECO:0000256" key="3">
    <source>
        <dbReference type="ARBA" id="ARBA00022989"/>
    </source>
</evidence>
<keyword evidence="4 6" id="KW-0472">Membrane</keyword>
<reference evidence="8" key="1">
    <citation type="journal article" date="2019" name="Int. J. Syst. Evol. Microbiol.">
        <title>The Global Catalogue of Microorganisms (GCM) 10K type strain sequencing project: providing services to taxonomists for standard genome sequencing and annotation.</title>
        <authorList>
            <consortium name="The Broad Institute Genomics Platform"/>
            <consortium name="The Broad Institute Genome Sequencing Center for Infectious Disease"/>
            <person name="Wu L."/>
            <person name="Ma J."/>
        </authorList>
    </citation>
    <scope>NUCLEOTIDE SEQUENCE [LARGE SCALE GENOMIC DNA]</scope>
    <source>
        <strain evidence="8">JCM 17808</strain>
    </source>
</reference>
<evidence type="ECO:0008006" key="9">
    <source>
        <dbReference type="Google" id="ProtNLM"/>
    </source>
</evidence>
<feature type="transmembrane region" description="Helical" evidence="6">
    <location>
        <begin position="81"/>
        <end position="101"/>
    </location>
</feature>
<feature type="compositionally biased region" description="Pro residues" evidence="5">
    <location>
        <begin position="1"/>
        <end position="15"/>
    </location>
</feature>
<feature type="transmembrane region" description="Helical" evidence="6">
    <location>
        <begin position="151"/>
        <end position="172"/>
    </location>
</feature>
<proteinExistence type="predicted"/>
<evidence type="ECO:0000313" key="7">
    <source>
        <dbReference type="EMBL" id="GAA4393743.1"/>
    </source>
</evidence>
<comment type="caution">
    <text evidence="7">The sequence shown here is derived from an EMBL/GenBank/DDBJ whole genome shotgun (WGS) entry which is preliminary data.</text>
</comment>
<protein>
    <recommendedName>
        <fullName evidence="9">DUF4870 domain-containing protein</fullName>
    </recommendedName>
</protein>
<evidence type="ECO:0000313" key="8">
    <source>
        <dbReference type="Proteomes" id="UP001500642"/>
    </source>
</evidence>
<comment type="subcellular location">
    <subcellularLocation>
        <location evidence="1">Membrane</location>
        <topology evidence="1">Multi-pass membrane protein</topology>
    </subcellularLocation>
</comment>
<evidence type="ECO:0000256" key="1">
    <source>
        <dbReference type="ARBA" id="ARBA00004141"/>
    </source>
</evidence>
<dbReference type="RefSeq" id="WP_137319860.1">
    <property type="nucleotide sequence ID" value="NZ_BAABGL010000018.1"/>
</dbReference>
<dbReference type="Proteomes" id="UP001500642">
    <property type="component" value="Unassembled WGS sequence"/>
</dbReference>
<sequence length="190" mass="20862">MAYPPPHGHVPPQPQFPQHGQPQQGPYQQHPQQPPYQQPMRPPPGSARAGVPLRGPHPVGAYGPGSARYWNADPDERQMGMFAHLGGLLTGFITPLIIYVLKKDESPFIRDQARHSLNAQISYVIWTVAALVVFSVVGFVLALVTFGLGLFLMYAGFLPLIALLAFEIIACIKANEGEGYRIPFSLDLVK</sequence>
<evidence type="ECO:0000256" key="6">
    <source>
        <dbReference type="SAM" id="Phobius"/>
    </source>
</evidence>
<dbReference type="Pfam" id="PF09685">
    <property type="entry name" value="MamF_MmsF"/>
    <property type="match status" value="1"/>
</dbReference>
<name>A0ABP8JPF6_9MICO</name>
<gene>
    <name evidence="7" type="ORF">GCM10023167_23050</name>
</gene>
<feature type="transmembrane region" description="Helical" evidence="6">
    <location>
        <begin position="121"/>
        <end position="145"/>
    </location>
</feature>
<dbReference type="InterPro" id="IPR019109">
    <property type="entry name" value="MamF_MmsF"/>
</dbReference>
<keyword evidence="8" id="KW-1185">Reference proteome</keyword>
<feature type="region of interest" description="Disordered" evidence="5">
    <location>
        <begin position="1"/>
        <end position="57"/>
    </location>
</feature>
<keyword evidence="2 6" id="KW-0812">Transmembrane</keyword>
<accession>A0ABP8JPF6</accession>
<evidence type="ECO:0000256" key="5">
    <source>
        <dbReference type="SAM" id="MobiDB-lite"/>
    </source>
</evidence>
<feature type="compositionally biased region" description="Low complexity" evidence="5">
    <location>
        <begin position="16"/>
        <end position="31"/>
    </location>
</feature>
<evidence type="ECO:0000256" key="4">
    <source>
        <dbReference type="ARBA" id="ARBA00023136"/>
    </source>
</evidence>